<proteinExistence type="predicted"/>
<dbReference type="EMBL" id="CM008974">
    <property type="protein sequence ID" value="PNW73948.1"/>
    <property type="molecule type" value="Genomic_DNA"/>
</dbReference>
<keyword evidence="2" id="KW-1185">Reference proteome</keyword>
<sequence length="100" mass="10939">MTCRLREWSIHFRHLSKARHVGVNAPAWPTATEGRRCGIFHSSSQNLLGAGSVLTPVLTGWVCVFGLGGQSQPHKRGNRMARHTLGAHSDICPLDICTSH</sequence>
<evidence type="ECO:0000313" key="1">
    <source>
        <dbReference type="EMBL" id="PNW73948.1"/>
    </source>
</evidence>
<dbReference type="GeneID" id="66055987"/>
<accession>A0A2K3D084</accession>
<dbReference type="InParanoid" id="A0A2K3D084"/>
<dbReference type="Proteomes" id="UP000006906">
    <property type="component" value="Chromosome 13"/>
</dbReference>
<dbReference type="AlphaFoldDB" id="A0A2K3D084"/>
<name>A0A2K3D084_CHLRE</name>
<evidence type="ECO:0000313" key="2">
    <source>
        <dbReference type="Proteomes" id="UP000006906"/>
    </source>
</evidence>
<dbReference type="RefSeq" id="XP_042917500.1">
    <property type="nucleotide sequence ID" value="XM_043069525.1"/>
</dbReference>
<dbReference type="Gramene" id="PNW73948">
    <property type="protein sequence ID" value="PNW73948"/>
    <property type="gene ID" value="CHLRE_13g579326v5"/>
</dbReference>
<protein>
    <submittedName>
        <fullName evidence="1">Uncharacterized protein</fullName>
    </submittedName>
</protein>
<dbReference type="KEGG" id="cre:CHLRE_13g579326v5"/>
<reference evidence="1 2" key="1">
    <citation type="journal article" date="2007" name="Science">
        <title>The Chlamydomonas genome reveals the evolution of key animal and plant functions.</title>
        <authorList>
            <person name="Merchant S.S."/>
            <person name="Prochnik S.E."/>
            <person name="Vallon O."/>
            <person name="Harris E.H."/>
            <person name="Karpowicz S.J."/>
            <person name="Witman G.B."/>
            <person name="Terry A."/>
            <person name="Salamov A."/>
            <person name="Fritz-Laylin L.K."/>
            <person name="Marechal-Drouard L."/>
            <person name="Marshall W.F."/>
            <person name="Qu L.H."/>
            <person name="Nelson D.R."/>
            <person name="Sanderfoot A.A."/>
            <person name="Spalding M.H."/>
            <person name="Kapitonov V.V."/>
            <person name="Ren Q."/>
            <person name="Ferris P."/>
            <person name="Lindquist E."/>
            <person name="Shapiro H."/>
            <person name="Lucas S.M."/>
            <person name="Grimwood J."/>
            <person name="Schmutz J."/>
            <person name="Cardol P."/>
            <person name="Cerutti H."/>
            <person name="Chanfreau G."/>
            <person name="Chen C.L."/>
            <person name="Cognat V."/>
            <person name="Croft M.T."/>
            <person name="Dent R."/>
            <person name="Dutcher S."/>
            <person name="Fernandez E."/>
            <person name="Fukuzawa H."/>
            <person name="Gonzalez-Ballester D."/>
            <person name="Gonzalez-Halphen D."/>
            <person name="Hallmann A."/>
            <person name="Hanikenne M."/>
            <person name="Hippler M."/>
            <person name="Inwood W."/>
            <person name="Jabbari K."/>
            <person name="Kalanon M."/>
            <person name="Kuras R."/>
            <person name="Lefebvre P.A."/>
            <person name="Lemaire S.D."/>
            <person name="Lobanov A.V."/>
            <person name="Lohr M."/>
            <person name="Manuell A."/>
            <person name="Meier I."/>
            <person name="Mets L."/>
            <person name="Mittag M."/>
            <person name="Mittelmeier T."/>
            <person name="Moroney J.V."/>
            <person name="Moseley J."/>
            <person name="Napoli C."/>
            <person name="Nedelcu A.M."/>
            <person name="Niyogi K."/>
            <person name="Novoselov S.V."/>
            <person name="Paulsen I.T."/>
            <person name="Pazour G."/>
            <person name="Purton S."/>
            <person name="Ral J.P."/>
            <person name="Riano-Pachon D.M."/>
            <person name="Riekhof W."/>
            <person name="Rymarquis L."/>
            <person name="Schroda M."/>
            <person name="Stern D."/>
            <person name="Umen J."/>
            <person name="Willows R."/>
            <person name="Wilson N."/>
            <person name="Zimmer S.L."/>
            <person name="Allmer J."/>
            <person name="Balk J."/>
            <person name="Bisova K."/>
            <person name="Chen C.J."/>
            <person name="Elias M."/>
            <person name="Gendler K."/>
            <person name="Hauser C."/>
            <person name="Lamb M.R."/>
            <person name="Ledford H."/>
            <person name="Long J.C."/>
            <person name="Minagawa J."/>
            <person name="Page M.D."/>
            <person name="Pan J."/>
            <person name="Pootakham W."/>
            <person name="Roje S."/>
            <person name="Rose A."/>
            <person name="Stahlberg E."/>
            <person name="Terauchi A.M."/>
            <person name="Yang P."/>
            <person name="Ball S."/>
            <person name="Bowler C."/>
            <person name="Dieckmann C.L."/>
            <person name="Gladyshev V.N."/>
            <person name="Green P."/>
            <person name="Jorgensen R."/>
            <person name="Mayfield S."/>
            <person name="Mueller-Roeber B."/>
            <person name="Rajamani S."/>
            <person name="Sayre R.T."/>
            <person name="Brokstein P."/>
            <person name="Dubchak I."/>
            <person name="Goodstein D."/>
            <person name="Hornick L."/>
            <person name="Huang Y.W."/>
            <person name="Jhaveri J."/>
            <person name="Luo Y."/>
            <person name="Martinez D."/>
            <person name="Ngau W.C."/>
            <person name="Otillar B."/>
            <person name="Poliakov A."/>
            <person name="Porter A."/>
            <person name="Szajkowski L."/>
            <person name="Werner G."/>
            <person name="Zhou K."/>
            <person name="Grigoriev I.V."/>
            <person name="Rokhsar D.S."/>
            <person name="Grossman A.R."/>
        </authorList>
    </citation>
    <scope>NUCLEOTIDE SEQUENCE [LARGE SCALE GENOMIC DNA]</scope>
    <source>
        <strain evidence="2">CC-503</strain>
    </source>
</reference>
<gene>
    <name evidence="1" type="ORF">CHLRE_13g579326v5</name>
</gene>
<organism evidence="1 2">
    <name type="scientific">Chlamydomonas reinhardtii</name>
    <name type="common">Chlamydomonas smithii</name>
    <dbReference type="NCBI Taxonomy" id="3055"/>
    <lineage>
        <taxon>Eukaryota</taxon>
        <taxon>Viridiplantae</taxon>
        <taxon>Chlorophyta</taxon>
        <taxon>core chlorophytes</taxon>
        <taxon>Chlorophyceae</taxon>
        <taxon>CS clade</taxon>
        <taxon>Chlamydomonadales</taxon>
        <taxon>Chlamydomonadaceae</taxon>
        <taxon>Chlamydomonas</taxon>
    </lineage>
</organism>